<dbReference type="PRINTS" id="PR00409">
    <property type="entry name" value="PHDIOXRDTASE"/>
</dbReference>
<organism evidence="5 6">
    <name type="scientific">Mycolicibacterium frederiksbergense</name>
    <dbReference type="NCBI Taxonomy" id="117567"/>
    <lineage>
        <taxon>Bacteria</taxon>
        <taxon>Bacillati</taxon>
        <taxon>Actinomycetota</taxon>
        <taxon>Actinomycetes</taxon>
        <taxon>Mycobacteriales</taxon>
        <taxon>Mycobacteriaceae</taxon>
        <taxon>Mycolicibacterium</taxon>
    </lineage>
</organism>
<gene>
    <name evidence="5" type="ORF">M2272_005267</name>
</gene>
<protein>
    <submittedName>
        <fullName evidence="5">Ferredoxin-NADP reductase</fullName>
    </submittedName>
</protein>
<feature type="compositionally biased region" description="Polar residues" evidence="2">
    <location>
        <begin position="234"/>
        <end position="254"/>
    </location>
</feature>
<dbReference type="InterPro" id="IPR036010">
    <property type="entry name" value="2Fe-2S_ferredoxin-like_sf"/>
</dbReference>
<dbReference type="SUPFAM" id="SSF52343">
    <property type="entry name" value="Ferredoxin reductase-like, C-terminal NADP-linked domain"/>
    <property type="match status" value="1"/>
</dbReference>
<name>A0ABT6L6M4_9MYCO</name>
<dbReference type="InterPro" id="IPR001041">
    <property type="entry name" value="2Fe-2S_ferredoxin-type"/>
</dbReference>
<dbReference type="InterPro" id="IPR012675">
    <property type="entry name" value="Beta-grasp_dom_sf"/>
</dbReference>
<evidence type="ECO:0000313" key="6">
    <source>
        <dbReference type="Proteomes" id="UP001160130"/>
    </source>
</evidence>
<feature type="domain" description="FAD-binding FR-type" evidence="4">
    <location>
        <begin position="7"/>
        <end position="102"/>
    </location>
</feature>
<dbReference type="PANTHER" id="PTHR47354">
    <property type="entry name" value="NADH OXIDOREDUCTASE HCR"/>
    <property type="match status" value="1"/>
</dbReference>
<evidence type="ECO:0000256" key="1">
    <source>
        <dbReference type="ARBA" id="ARBA00001974"/>
    </source>
</evidence>
<comment type="cofactor">
    <cofactor evidence="1">
        <name>FAD</name>
        <dbReference type="ChEBI" id="CHEBI:57692"/>
    </cofactor>
</comment>
<comment type="caution">
    <text evidence="5">The sequence shown here is derived from an EMBL/GenBank/DDBJ whole genome shotgun (WGS) entry which is preliminary data.</text>
</comment>
<dbReference type="InterPro" id="IPR017938">
    <property type="entry name" value="Riboflavin_synthase-like_b-brl"/>
</dbReference>
<dbReference type="Pfam" id="PF00111">
    <property type="entry name" value="Fer2"/>
    <property type="match status" value="1"/>
</dbReference>
<proteinExistence type="predicted"/>
<evidence type="ECO:0000256" key="2">
    <source>
        <dbReference type="SAM" id="MobiDB-lite"/>
    </source>
</evidence>
<sequence length="343" mass="37704">MTLTETRGFRAYKVVGRRDEAQDVVTFTLSAPDNGARAGHHLIVVAPLDPGLRREYSISAITADELEITVKREGIVSSWLHETIHPGNVLTASAPRGSFLLEDRDMPLVLLSCGIGITPMMAMAQEALGRGREVHFVHIARDRAHHAFRKQIDLYRDNGLVSHVTYKYGGDTAECDHVGEFTVDQLREILPGCAVEVKICGPSRFMQAMYDAAVELGVARNHIAWEAFGPSTLVPRTTPNERAVNQDTSGTAHSADTPETPLVTFAESQVTARWDPTSHSLLDFAEEQGVFPNYACRQGSCESCMTRVTDGEFEYVDEPFEAPGEGFVLLCCSRPVTDIELAI</sequence>
<dbReference type="Gene3D" id="2.40.30.10">
    <property type="entry name" value="Translation factors"/>
    <property type="match status" value="1"/>
</dbReference>
<dbReference type="PROSITE" id="PS51384">
    <property type="entry name" value="FAD_FR"/>
    <property type="match status" value="1"/>
</dbReference>
<evidence type="ECO:0000313" key="5">
    <source>
        <dbReference type="EMBL" id="MDH6198608.1"/>
    </source>
</evidence>
<dbReference type="SUPFAM" id="SSF63380">
    <property type="entry name" value="Riboflavin synthase domain-like"/>
    <property type="match status" value="1"/>
</dbReference>
<dbReference type="InterPro" id="IPR017927">
    <property type="entry name" value="FAD-bd_FR_type"/>
</dbReference>
<dbReference type="InterPro" id="IPR050415">
    <property type="entry name" value="MRET"/>
</dbReference>
<dbReference type="RefSeq" id="WP_280835175.1">
    <property type="nucleotide sequence ID" value="NZ_JARXVE010000011.1"/>
</dbReference>
<feature type="domain" description="2Fe-2S ferredoxin-type" evidence="3">
    <location>
        <begin position="261"/>
        <end position="343"/>
    </location>
</feature>
<dbReference type="PROSITE" id="PS51085">
    <property type="entry name" value="2FE2S_FER_2"/>
    <property type="match status" value="1"/>
</dbReference>
<reference evidence="5 6" key="1">
    <citation type="submission" date="2023-04" db="EMBL/GenBank/DDBJ databases">
        <title>Forest soil microbial communities from Buena Vista Peninsula, Colon Province, Panama.</title>
        <authorList>
            <person name="Bouskill N."/>
        </authorList>
    </citation>
    <scope>NUCLEOTIDE SEQUENCE [LARGE SCALE GENOMIC DNA]</scope>
    <source>
        <strain evidence="5 6">AC80</strain>
    </source>
</reference>
<dbReference type="Pfam" id="PF00175">
    <property type="entry name" value="NAD_binding_1"/>
    <property type="match status" value="1"/>
</dbReference>
<dbReference type="InterPro" id="IPR039261">
    <property type="entry name" value="FNR_nucleotide-bd"/>
</dbReference>
<dbReference type="Proteomes" id="UP001160130">
    <property type="component" value="Unassembled WGS sequence"/>
</dbReference>
<dbReference type="SUPFAM" id="SSF54292">
    <property type="entry name" value="2Fe-2S ferredoxin-like"/>
    <property type="match status" value="1"/>
</dbReference>
<keyword evidence="6" id="KW-1185">Reference proteome</keyword>
<dbReference type="PANTHER" id="PTHR47354:SF5">
    <property type="entry name" value="PROTEIN RFBI"/>
    <property type="match status" value="1"/>
</dbReference>
<evidence type="ECO:0000259" key="3">
    <source>
        <dbReference type="PROSITE" id="PS51085"/>
    </source>
</evidence>
<dbReference type="InterPro" id="IPR001433">
    <property type="entry name" value="OxRdtase_FAD/NAD-bd"/>
</dbReference>
<dbReference type="CDD" id="cd00207">
    <property type="entry name" value="fer2"/>
    <property type="match status" value="1"/>
</dbReference>
<dbReference type="Gene3D" id="3.10.20.30">
    <property type="match status" value="1"/>
</dbReference>
<evidence type="ECO:0000259" key="4">
    <source>
        <dbReference type="PROSITE" id="PS51384"/>
    </source>
</evidence>
<accession>A0ABT6L6M4</accession>
<feature type="region of interest" description="Disordered" evidence="2">
    <location>
        <begin position="234"/>
        <end position="258"/>
    </location>
</feature>
<dbReference type="EMBL" id="JARXVE010000011">
    <property type="protein sequence ID" value="MDH6198608.1"/>
    <property type="molecule type" value="Genomic_DNA"/>
</dbReference>
<dbReference type="Gene3D" id="3.40.50.80">
    <property type="entry name" value="Nucleotide-binding domain of ferredoxin-NADP reductase (FNR) module"/>
    <property type="match status" value="1"/>
</dbReference>